<feature type="compositionally biased region" description="Pro residues" evidence="1">
    <location>
        <begin position="54"/>
        <end position="64"/>
    </location>
</feature>
<feature type="compositionally biased region" description="Pro residues" evidence="1">
    <location>
        <begin position="72"/>
        <end position="84"/>
    </location>
</feature>
<protein>
    <submittedName>
        <fullName evidence="2">Uncharacterized protein</fullName>
    </submittedName>
</protein>
<evidence type="ECO:0000313" key="3">
    <source>
        <dbReference type="Proteomes" id="UP000218209"/>
    </source>
</evidence>
<dbReference type="Proteomes" id="UP000218209">
    <property type="component" value="Unassembled WGS sequence"/>
</dbReference>
<keyword evidence="3" id="KW-1185">Reference proteome</keyword>
<reference evidence="2 3" key="1">
    <citation type="submission" date="2017-03" db="EMBL/GenBank/DDBJ databases">
        <title>WGS assembly of Porphyra umbilicalis.</title>
        <authorList>
            <person name="Brawley S.H."/>
            <person name="Blouin N.A."/>
            <person name="Ficko-Blean E."/>
            <person name="Wheeler G.L."/>
            <person name="Lohr M."/>
            <person name="Goodson H.V."/>
            <person name="Jenkins J.W."/>
            <person name="Blaby-Haas C.E."/>
            <person name="Helliwell K.E."/>
            <person name="Chan C."/>
            <person name="Marriage T."/>
            <person name="Bhattacharya D."/>
            <person name="Klein A.S."/>
            <person name="Badis Y."/>
            <person name="Brodie J."/>
            <person name="Cao Y."/>
            <person name="Collen J."/>
            <person name="Dittami S.M."/>
            <person name="Gachon C.M."/>
            <person name="Green B.R."/>
            <person name="Karpowicz S."/>
            <person name="Kim J.W."/>
            <person name="Kudahl U."/>
            <person name="Lin S."/>
            <person name="Michel G."/>
            <person name="Mittag M."/>
            <person name="Olson B.J."/>
            <person name="Pangilinan J."/>
            <person name="Peng Y."/>
            <person name="Qiu H."/>
            <person name="Shu S."/>
            <person name="Singer J.T."/>
            <person name="Smith A.G."/>
            <person name="Sprecher B.N."/>
            <person name="Wagner V."/>
            <person name="Wang W."/>
            <person name="Wang Z.-Y."/>
            <person name="Yan J."/>
            <person name="Yarish C."/>
            <person name="Zoeuner-Riek S."/>
            <person name="Zhuang Y."/>
            <person name="Zou Y."/>
            <person name="Lindquist E.A."/>
            <person name="Grimwood J."/>
            <person name="Barry K."/>
            <person name="Rokhsar D.S."/>
            <person name="Schmutz J."/>
            <person name="Stiller J.W."/>
            <person name="Grossman A.R."/>
            <person name="Prochnik S.E."/>
        </authorList>
    </citation>
    <scope>NUCLEOTIDE SEQUENCE [LARGE SCALE GENOMIC DNA]</scope>
    <source>
        <strain evidence="2">4086291</strain>
    </source>
</reference>
<feature type="compositionally biased region" description="Low complexity" evidence="1">
    <location>
        <begin position="324"/>
        <end position="334"/>
    </location>
</feature>
<organism evidence="2 3">
    <name type="scientific">Porphyra umbilicalis</name>
    <name type="common">Purple laver</name>
    <name type="synonym">Red alga</name>
    <dbReference type="NCBI Taxonomy" id="2786"/>
    <lineage>
        <taxon>Eukaryota</taxon>
        <taxon>Rhodophyta</taxon>
        <taxon>Bangiophyceae</taxon>
        <taxon>Bangiales</taxon>
        <taxon>Bangiaceae</taxon>
        <taxon>Porphyra</taxon>
    </lineage>
</organism>
<dbReference type="AlphaFoldDB" id="A0A1X6NXZ9"/>
<accession>A0A1X6NXZ9</accession>
<dbReference type="EMBL" id="KV918998">
    <property type="protein sequence ID" value="OSX73420.1"/>
    <property type="molecule type" value="Genomic_DNA"/>
</dbReference>
<sequence>MPLRYSSDPITACVDSSCGGRGHNGGQRNVPPTSSTLFPTRPCRRWHTTSTVTPPAPPPRPPHSTPTAPTETPAPPPPPLPPWPAACTAAHALHQPHATRGTAARRPSPSTCPRVRRPVAPRQAAACAKRGDGGRTGRPRGECAPAVEQSRHPSLRAGGTAALLHVAGGDAASTQRQRRRGVQRSRGGVRDRGCRRTRSQRRPDGRARDVQTVAWHSADGAAAIGRTLMPPLAIASSDADSRALVWDAECARIASPPPPNSLPVAAAATRCAGRCSPTPAGACRHGEYARAVVGCQQLPDGATPAGGTVHAGKPPRVHTPRTQRASGRAAAAPHRAAAAVRNAGGTRAGVGGCAAAAAAAAAVAAVKSARWAARDGAH</sequence>
<evidence type="ECO:0000313" key="2">
    <source>
        <dbReference type="EMBL" id="OSX73420.1"/>
    </source>
</evidence>
<evidence type="ECO:0000256" key="1">
    <source>
        <dbReference type="SAM" id="MobiDB-lite"/>
    </source>
</evidence>
<feature type="region of interest" description="Disordered" evidence="1">
    <location>
        <begin position="304"/>
        <end position="334"/>
    </location>
</feature>
<feature type="compositionally biased region" description="Polar residues" evidence="1">
    <location>
        <begin position="26"/>
        <end position="38"/>
    </location>
</feature>
<gene>
    <name evidence="2" type="ORF">BU14_0350s0013</name>
</gene>
<proteinExistence type="predicted"/>
<feature type="compositionally biased region" description="Basic and acidic residues" evidence="1">
    <location>
        <begin position="129"/>
        <end position="141"/>
    </location>
</feature>
<name>A0A1X6NXZ9_PORUM</name>
<feature type="region of interest" description="Disordered" evidence="1">
    <location>
        <begin position="168"/>
        <end position="209"/>
    </location>
</feature>
<feature type="region of interest" description="Disordered" evidence="1">
    <location>
        <begin position="17"/>
        <end position="154"/>
    </location>
</feature>